<keyword evidence="1 2" id="KW-0732">Signal</keyword>
<comment type="caution">
    <text evidence="3">The sequence shown here is derived from an EMBL/GenBank/DDBJ whole genome shotgun (WGS) entry which is preliminary data.</text>
</comment>
<keyword evidence="4" id="KW-1185">Reference proteome</keyword>
<gene>
    <name evidence="3" type="ORF">QOZ88_07810</name>
</gene>
<accession>A0ABT9IAE5</accession>
<evidence type="ECO:0000256" key="2">
    <source>
        <dbReference type="SAM" id="SignalP"/>
    </source>
</evidence>
<sequence length="350" mass="37322">MSRFRVILTSLAASSLALTACTAGAGGSSGGGDGGGGGGDEPITLRYAFFAPEESFPGQQMVKWAEELEQRTDGQVEVELFPGGTLLGAGDIYDGVSSGTVDVGLDLPSYDVGRFPVSSVISVPIGMENSQTASRVFLDLLTELEPEEFADYEIITAFTTEAGYLQTKERVASLDDLGGKSIRVPGSMNSLIQEMGATPVALPTSEVSEALATNVVEGYVTSRDQLEDLGMAEHIRYITDYPMGIAAGFVAVMDKDRFAELPEDVQEVIRDLRPEMSEWTATYHDEENIESSLAYALAEGVETVEVTDPEGWESAMESEADRWVAGHADAGFDPAAVLAKMRELAGETAE</sequence>
<name>A0ABT9IAE5_9ACTN</name>
<dbReference type="InterPro" id="IPR038404">
    <property type="entry name" value="TRAP_DctP_sf"/>
</dbReference>
<feature type="chain" id="PRO_5045449192" evidence="2">
    <location>
        <begin position="26"/>
        <end position="350"/>
    </location>
</feature>
<protein>
    <submittedName>
        <fullName evidence="3">TRAP transporter substrate-binding protein</fullName>
    </submittedName>
</protein>
<evidence type="ECO:0000256" key="1">
    <source>
        <dbReference type="ARBA" id="ARBA00022729"/>
    </source>
</evidence>
<dbReference type="PANTHER" id="PTHR33376">
    <property type="match status" value="1"/>
</dbReference>
<feature type="signal peptide" evidence="2">
    <location>
        <begin position="1"/>
        <end position="25"/>
    </location>
</feature>
<organism evidence="3 4">
    <name type="scientific">Blastococcus carthaginiensis</name>
    <dbReference type="NCBI Taxonomy" id="3050034"/>
    <lineage>
        <taxon>Bacteria</taxon>
        <taxon>Bacillati</taxon>
        <taxon>Actinomycetota</taxon>
        <taxon>Actinomycetes</taxon>
        <taxon>Geodermatophilales</taxon>
        <taxon>Geodermatophilaceae</taxon>
        <taxon>Blastococcus</taxon>
    </lineage>
</organism>
<proteinExistence type="predicted"/>
<dbReference type="PANTHER" id="PTHR33376:SF15">
    <property type="entry name" value="BLL6794 PROTEIN"/>
    <property type="match status" value="1"/>
</dbReference>
<dbReference type="PROSITE" id="PS51257">
    <property type="entry name" value="PROKAR_LIPOPROTEIN"/>
    <property type="match status" value="1"/>
</dbReference>
<evidence type="ECO:0000313" key="4">
    <source>
        <dbReference type="Proteomes" id="UP001233673"/>
    </source>
</evidence>
<dbReference type="Proteomes" id="UP001233673">
    <property type="component" value="Unassembled WGS sequence"/>
</dbReference>
<dbReference type="CDD" id="cd13665">
    <property type="entry name" value="PBP2_TRAP_Dctp3_4"/>
    <property type="match status" value="1"/>
</dbReference>
<evidence type="ECO:0000313" key="3">
    <source>
        <dbReference type="EMBL" id="MDP5182543.1"/>
    </source>
</evidence>
<dbReference type="Pfam" id="PF03480">
    <property type="entry name" value="DctP"/>
    <property type="match status" value="1"/>
</dbReference>
<reference evidence="4" key="1">
    <citation type="submission" date="2023-05" db="EMBL/GenBank/DDBJ databases">
        <title>Draft genome of Pseudofrankia sp. BMG5.37.</title>
        <authorList>
            <person name="Gtari M."/>
            <person name="Ghodhbane F."/>
            <person name="Sbissi I."/>
        </authorList>
    </citation>
    <scope>NUCLEOTIDE SEQUENCE [LARGE SCALE GENOMIC DNA]</scope>
    <source>
        <strain evidence="4">BMG 814</strain>
    </source>
</reference>
<dbReference type="NCBIfam" id="NF037995">
    <property type="entry name" value="TRAP_S1"/>
    <property type="match status" value="1"/>
</dbReference>
<dbReference type="EMBL" id="JASNFN010000005">
    <property type="protein sequence ID" value="MDP5182543.1"/>
    <property type="molecule type" value="Genomic_DNA"/>
</dbReference>
<dbReference type="InterPro" id="IPR018389">
    <property type="entry name" value="DctP_fam"/>
</dbReference>
<dbReference type="Gene3D" id="3.40.190.170">
    <property type="entry name" value="Bacterial extracellular solute-binding protein, family 7"/>
    <property type="match status" value="1"/>
</dbReference>